<keyword evidence="5" id="KW-1185">Reference proteome</keyword>
<dbReference type="AlphaFoldDB" id="A0A8J8MVV1"/>
<geneLocation type="plasmid" evidence="4 5">
    <name>unnamed4</name>
</geneLocation>
<feature type="domain" description="Plasmid replication protein C C-terminal" evidence="3">
    <location>
        <begin position="322"/>
        <end position="402"/>
    </location>
</feature>
<gene>
    <name evidence="4" type="ORF">GR316_13300</name>
</gene>
<keyword evidence="1" id="KW-0812">Transmembrane</keyword>
<dbReference type="RefSeq" id="WP_211785600.1">
    <property type="nucleotide sequence ID" value="NZ_CP047293.1"/>
</dbReference>
<evidence type="ECO:0000259" key="2">
    <source>
        <dbReference type="Pfam" id="PF03428"/>
    </source>
</evidence>
<keyword evidence="4" id="KW-0614">Plasmid</keyword>
<dbReference type="Pfam" id="PF03428">
    <property type="entry name" value="RP-C"/>
    <property type="match status" value="1"/>
</dbReference>
<evidence type="ECO:0000313" key="4">
    <source>
        <dbReference type="EMBL" id="QUS37354.1"/>
    </source>
</evidence>
<dbReference type="InterPro" id="IPR005090">
    <property type="entry name" value="RepC_N"/>
</dbReference>
<reference evidence="4" key="1">
    <citation type="submission" date="2020-01" db="EMBL/GenBank/DDBJ databases">
        <authorList>
            <person name="Yang Y."/>
            <person name="Kwon Y.M."/>
        </authorList>
    </citation>
    <scope>NUCLEOTIDE SEQUENCE</scope>
    <source>
        <strain evidence="4">PG104</strain>
        <plasmid evidence="4">unnamed4</plasmid>
    </source>
</reference>
<keyword evidence="1" id="KW-0472">Membrane</keyword>
<organism evidence="4 5">
    <name type="scientific">Falsirhodobacter algicola</name>
    <dbReference type="NCBI Taxonomy" id="2692330"/>
    <lineage>
        <taxon>Bacteria</taxon>
        <taxon>Pseudomonadati</taxon>
        <taxon>Pseudomonadota</taxon>
        <taxon>Alphaproteobacteria</taxon>
        <taxon>Rhodobacterales</taxon>
        <taxon>Paracoccaceae</taxon>
        <taxon>Falsirhodobacter</taxon>
    </lineage>
</organism>
<dbReference type="InterPro" id="IPR021760">
    <property type="entry name" value="RepC_C"/>
</dbReference>
<evidence type="ECO:0000256" key="1">
    <source>
        <dbReference type="SAM" id="Phobius"/>
    </source>
</evidence>
<evidence type="ECO:0000313" key="5">
    <source>
        <dbReference type="Proteomes" id="UP000679284"/>
    </source>
</evidence>
<keyword evidence="1" id="KW-1133">Transmembrane helix</keyword>
<proteinExistence type="predicted"/>
<dbReference type="Pfam" id="PF11800">
    <property type="entry name" value="RP-C_C"/>
    <property type="match status" value="1"/>
</dbReference>
<dbReference type="Proteomes" id="UP000679284">
    <property type="component" value="Plasmid unnamed4"/>
</dbReference>
<feature type="transmembrane region" description="Helical" evidence="1">
    <location>
        <begin position="28"/>
        <end position="49"/>
    </location>
</feature>
<sequence>MHVSQALPARRCEAVKPTLPRGMERDGFVALVDAVASSLGIGAAAMMTFRTMIASTRPSAFKRGPDEPCCYLSQNEIAHKRGVTACRIREHEAALVRAGLIEKRTMANGARSGFSGCGVFFGVSIARVDEFLSMRDEIEADRRAHARLRGQRSSHKRHLKGILCELVERHGLTAEVERIHQTFAEWPSGQALHRMSLEELQNHEAEAEALTISASTLLYETHHRPLENERSHIQDTTQDSNEVICNDPVDMLSVAKPTHTISDRPRPHGRVHCLEKQDGAASEAHKSKFIQNLGNDRLYGLCSEEMKMWLDIERQKRGRLDFHSFVIAAQKRLPELGIHPSAWEEAVGLLDEDAAMLCVLITDAKVADPEVTILSAGAYLRGMVRAQRTGSLNIMGSLIGLNERSRRRQ</sequence>
<accession>A0A8J8MVV1</accession>
<dbReference type="EMBL" id="CP047293">
    <property type="protein sequence ID" value="QUS37354.1"/>
    <property type="molecule type" value="Genomic_DNA"/>
</dbReference>
<feature type="domain" description="Plasmid replication protein C N-terminal" evidence="2">
    <location>
        <begin position="9"/>
        <end position="160"/>
    </location>
</feature>
<dbReference type="KEGG" id="fap:GR316_13300"/>
<evidence type="ECO:0000259" key="3">
    <source>
        <dbReference type="Pfam" id="PF11800"/>
    </source>
</evidence>
<protein>
    <submittedName>
        <fullName evidence="4">Uncharacterized protein</fullName>
    </submittedName>
</protein>
<name>A0A8J8MVV1_9RHOB</name>